<gene>
    <name evidence="1" type="ORF">LCGC14_1566170</name>
</gene>
<accession>A0A0F9IL03</accession>
<dbReference type="EMBL" id="LAZR01012155">
    <property type="protein sequence ID" value="KKM30274.1"/>
    <property type="molecule type" value="Genomic_DNA"/>
</dbReference>
<evidence type="ECO:0000313" key="1">
    <source>
        <dbReference type="EMBL" id="KKM30274.1"/>
    </source>
</evidence>
<reference evidence="1" key="1">
    <citation type="journal article" date="2015" name="Nature">
        <title>Complex archaea that bridge the gap between prokaryotes and eukaryotes.</title>
        <authorList>
            <person name="Spang A."/>
            <person name="Saw J.H."/>
            <person name="Jorgensen S.L."/>
            <person name="Zaremba-Niedzwiedzka K."/>
            <person name="Martijn J."/>
            <person name="Lind A.E."/>
            <person name="van Eijk R."/>
            <person name="Schleper C."/>
            <person name="Guy L."/>
            <person name="Ettema T.J."/>
        </authorList>
    </citation>
    <scope>NUCLEOTIDE SEQUENCE</scope>
</reference>
<name>A0A0F9IL03_9ZZZZ</name>
<comment type="caution">
    <text evidence="1">The sequence shown here is derived from an EMBL/GenBank/DDBJ whole genome shotgun (WGS) entry which is preliminary data.</text>
</comment>
<dbReference type="AlphaFoldDB" id="A0A0F9IL03"/>
<sequence>MVVKYETIYSSLPVQSLVISTIKKPILEAIPVIFNPEASKIEKLKAAVKLWRGLQALSNLPRPTLENTWHPNSHNLIVIRDWVLDCLSVRNKQGIYAGLNSTRLGLIDKLFNLVIIIYDFDPPWRWILDSVKDNAFDMSWKPRGYGDDWSEGYHWWNE</sequence>
<protein>
    <submittedName>
        <fullName evidence="1">Uncharacterized protein</fullName>
    </submittedName>
</protein>
<proteinExistence type="predicted"/>
<organism evidence="1">
    <name type="scientific">marine sediment metagenome</name>
    <dbReference type="NCBI Taxonomy" id="412755"/>
    <lineage>
        <taxon>unclassified sequences</taxon>
        <taxon>metagenomes</taxon>
        <taxon>ecological metagenomes</taxon>
    </lineage>
</organism>